<keyword evidence="3" id="KW-1185">Reference proteome</keyword>
<feature type="region of interest" description="Disordered" evidence="1">
    <location>
        <begin position="46"/>
        <end position="96"/>
    </location>
</feature>
<feature type="compositionally biased region" description="Basic and acidic residues" evidence="1">
    <location>
        <begin position="479"/>
        <end position="490"/>
    </location>
</feature>
<sequence length="744" mass="86942">MKSIRKRKPKRVLSETKTNVFDTNRDENNISFEELIENDHLRVQKKRQIGGGKTLKNDKEPDDTTLDQTKTNKRGSIAANSDSKTQKDDTKDSKLGSDDEIKIKKKTLFDSDLVQLDLFSPFPIALFNSNYLKRSLNRIMFKENKIAYLKPKFVQLCDLNIFKKIYVYTFWIVYVMKFQKKEKEEILCELKVALREKLRKFFILMPSPKDKYYDMIPLILSLAIEITLNTEITTITEPNKVGAPPKNTYDYECKQDLFQTVYYEIVGFLPSAYFIENLLLKYTKEENKLGISSKYLKDKKKKVIDKPMLKGVKKNLCGVIDTFYKDQSTNSFGNNMSYSRNSGFISPSKFTHLSMTEEVDPDQAGAESKFNPHSVKFDTSTLSPCFDHIYKSYQQLSPQTERLGHSSGMSSDFGNSTQQTLSGTLHFPPLRKPLRVQVLKPSHSMILRHRSEYEVDQNKKCNFQVMYEEFEKEDKKARKELKQKDKDSRNKLVRLQKSSTVTKLRKSNDPKDGFTKKKFKQNSKINADPSKRRGTFLSSKREAFSAERNDNKEEEKETFQRKWIVGETVSPLGDIYNSPGCARVVQDIESFNLRPKRVVERPLKKSNSQKQFHSYQFLQNQIDRISEYLGRKFEIKSSELEKMKNERIRKQKIMSRFMDIKKNCRESYSIVLDNLLKDINNIVTSESKISSFPKTFQVLSPRFRKNEDAPKIENPFIADEDLEVKFQEVFQKFLNDIREEQGID</sequence>
<protein>
    <submittedName>
        <fullName evidence="2">Uncharacterized protein</fullName>
    </submittedName>
</protein>
<accession>A0AAD2DBP8</accession>
<gene>
    <name evidence="2" type="ORF">ECRASSUSDP1_LOCUS28495</name>
</gene>
<feature type="region of interest" description="Disordered" evidence="1">
    <location>
        <begin position="479"/>
        <end position="557"/>
    </location>
</feature>
<feature type="compositionally biased region" description="Polar residues" evidence="1">
    <location>
        <begin position="407"/>
        <end position="423"/>
    </location>
</feature>
<dbReference type="AlphaFoldDB" id="A0AAD2DBP8"/>
<feature type="compositionally biased region" description="Basic and acidic residues" evidence="1">
    <location>
        <begin position="84"/>
        <end position="96"/>
    </location>
</feature>
<feature type="compositionally biased region" description="Basic and acidic residues" evidence="1">
    <location>
        <begin position="506"/>
        <end position="515"/>
    </location>
</feature>
<comment type="caution">
    <text evidence="2">The sequence shown here is derived from an EMBL/GenBank/DDBJ whole genome shotgun (WGS) entry which is preliminary data.</text>
</comment>
<feature type="compositionally biased region" description="Basic and acidic residues" evidence="1">
    <location>
        <begin position="539"/>
        <end position="557"/>
    </location>
</feature>
<evidence type="ECO:0000313" key="2">
    <source>
        <dbReference type="EMBL" id="CAI2386870.1"/>
    </source>
</evidence>
<dbReference type="Proteomes" id="UP001295684">
    <property type="component" value="Unassembled WGS sequence"/>
</dbReference>
<feature type="region of interest" description="Disordered" evidence="1">
    <location>
        <begin position="401"/>
        <end position="427"/>
    </location>
</feature>
<reference evidence="2" key="1">
    <citation type="submission" date="2023-07" db="EMBL/GenBank/DDBJ databases">
        <authorList>
            <consortium name="AG Swart"/>
            <person name="Singh M."/>
            <person name="Singh A."/>
            <person name="Seah K."/>
            <person name="Emmerich C."/>
        </authorList>
    </citation>
    <scope>NUCLEOTIDE SEQUENCE</scope>
    <source>
        <strain evidence="2">DP1</strain>
    </source>
</reference>
<proteinExistence type="predicted"/>
<dbReference type="EMBL" id="CAMPGE010029403">
    <property type="protein sequence ID" value="CAI2386870.1"/>
    <property type="molecule type" value="Genomic_DNA"/>
</dbReference>
<evidence type="ECO:0000256" key="1">
    <source>
        <dbReference type="SAM" id="MobiDB-lite"/>
    </source>
</evidence>
<evidence type="ECO:0000313" key="3">
    <source>
        <dbReference type="Proteomes" id="UP001295684"/>
    </source>
</evidence>
<organism evidence="2 3">
    <name type="scientific">Euplotes crassus</name>
    <dbReference type="NCBI Taxonomy" id="5936"/>
    <lineage>
        <taxon>Eukaryota</taxon>
        <taxon>Sar</taxon>
        <taxon>Alveolata</taxon>
        <taxon>Ciliophora</taxon>
        <taxon>Intramacronucleata</taxon>
        <taxon>Spirotrichea</taxon>
        <taxon>Hypotrichia</taxon>
        <taxon>Euplotida</taxon>
        <taxon>Euplotidae</taxon>
        <taxon>Moneuplotes</taxon>
    </lineage>
</organism>
<name>A0AAD2DBP8_EUPCR</name>